<dbReference type="WBParaSite" id="ACRNAN_Path_904.g3479.t1">
    <property type="protein sequence ID" value="ACRNAN_Path_904.g3479.t1"/>
    <property type="gene ID" value="ACRNAN_Path_904.g3479"/>
</dbReference>
<dbReference type="GO" id="GO:0003690">
    <property type="term" value="F:double-stranded DNA binding"/>
    <property type="evidence" value="ECO:0007669"/>
    <property type="project" value="TreeGrafter"/>
</dbReference>
<dbReference type="GO" id="GO:0006303">
    <property type="term" value="P:double-strand break repair via nonhomologous end joining"/>
    <property type="evidence" value="ECO:0007669"/>
    <property type="project" value="TreeGrafter"/>
</dbReference>
<dbReference type="Gene3D" id="1.10.10.1450">
    <property type="match status" value="1"/>
</dbReference>
<dbReference type="PANTHER" id="PTHR46060:SF2">
    <property type="entry name" value="HISTONE-LYSINE N-METHYLTRANSFERASE SETMAR"/>
    <property type="match status" value="1"/>
</dbReference>
<evidence type="ECO:0000313" key="2">
    <source>
        <dbReference type="Proteomes" id="UP000887540"/>
    </source>
</evidence>
<dbReference type="InterPro" id="IPR052709">
    <property type="entry name" value="Transposase-MT_Hybrid"/>
</dbReference>
<dbReference type="GO" id="GO:0044774">
    <property type="term" value="P:mitotic DNA integrity checkpoint signaling"/>
    <property type="evidence" value="ECO:0007669"/>
    <property type="project" value="TreeGrafter"/>
</dbReference>
<dbReference type="GO" id="GO:0046975">
    <property type="term" value="F:histone H3K36 methyltransferase activity"/>
    <property type="evidence" value="ECO:0007669"/>
    <property type="project" value="TreeGrafter"/>
</dbReference>
<dbReference type="AlphaFoldDB" id="A0A914CD66"/>
<accession>A0A914CD66</accession>
<dbReference type="GO" id="GO:0003697">
    <property type="term" value="F:single-stranded DNA binding"/>
    <property type="evidence" value="ECO:0007669"/>
    <property type="project" value="TreeGrafter"/>
</dbReference>
<dbReference type="GO" id="GO:0035861">
    <property type="term" value="C:site of double-strand break"/>
    <property type="evidence" value="ECO:0007669"/>
    <property type="project" value="TreeGrafter"/>
</dbReference>
<dbReference type="PANTHER" id="PTHR46060">
    <property type="entry name" value="MARINER MOS1 TRANSPOSASE-LIKE PROTEIN"/>
    <property type="match status" value="1"/>
</dbReference>
<dbReference type="GO" id="GO:0015074">
    <property type="term" value="P:DNA integration"/>
    <property type="evidence" value="ECO:0007669"/>
    <property type="project" value="TreeGrafter"/>
</dbReference>
<sequence>MLYHFEKGWKAADSFRDLNGLFGEGTIDESQVRRWFRRFKSGNTSLEDEEGRGRRSDFDDQALLAAVEEDESLTTRMLAEQFDVDHSTIVRRLKKLGKVWEPSSSSSDVFPDLKRLNHLRTWLSSIVPSPKSPLRSRNESAAFHPFSKW</sequence>
<dbReference type="InterPro" id="IPR041426">
    <property type="entry name" value="Mos1_HTH"/>
</dbReference>
<name>A0A914CD66_9BILA</name>
<dbReference type="GO" id="GO:0000793">
    <property type="term" value="C:condensed chromosome"/>
    <property type="evidence" value="ECO:0007669"/>
    <property type="project" value="TreeGrafter"/>
</dbReference>
<evidence type="ECO:0000313" key="3">
    <source>
        <dbReference type="WBParaSite" id="ACRNAN_Path_904.g3479.t1"/>
    </source>
</evidence>
<reference evidence="3" key="1">
    <citation type="submission" date="2022-11" db="UniProtKB">
        <authorList>
            <consortium name="WormBaseParasite"/>
        </authorList>
    </citation>
    <scope>IDENTIFICATION</scope>
</reference>
<dbReference type="InterPro" id="IPR036388">
    <property type="entry name" value="WH-like_DNA-bd_sf"/>
</dbReference>
<dbReference type="Pfam" id="PF17906">
    <property type="entry name" value="HTH_48"/>
    <property type="match status" value="1"/>
</dbReference>
<dbReference type="GO" id="GO:0000014">
    <property type="term" value="F:single-stranded DNA endodeoxyribonuclease activity"/>
    <property type="evidence" value="ECO:0007669"/>
    <property type="project" value="TreeGrafter"/>
</dbReference>
<feature type="domain" description="Mos1 transposase HTH" evidence="1">
    <location>
        <begin position="1"/>
        <end position="43"/>
    </location>
</feature>
<dbReference type="Proteomes" id="UP000887540">
    <property type="component" value="Unplaced"/>
</dbReference>
<evidence type="ECO:0000259" key="1">
    <source>
        <dbReference type="Pfam" id="PF17906"/>
    </source>
</evidence>
<dbReference type="Gene3D" id="1.10.10.10">
    <property type="entry name" value="Winged helix-like DNA-binding domain superfamily/Winged helix DNA-binding domain"/>
    <property type="match status" value="1"/>
</dbReference>
<dbReference type="GO" id="GO:0000729">
    <property type="term" value="P:DNA double-strand break processing"/>
    <property type="evidence" value="ECO:0007669"/>
    <property type="project" value="TreeGrafter"/>
</dbReference>
<keyword evidence="2" id="KW-1185">Reference proteome</keyword>
<dbReference type="GO" id="GO:0042800">
    <property type="term" value="F:histone H3K4 methyltransferase activity"/>
    <property type="evidence" value="ECO:0007669"/>
    <property type="project" value="TreeGrafter"/>
</dbReference>
<dbReference type="GO" id="GO:0031297">
    <property type="term" value="P:replication fork processing"/>
    <property type="evidence" value="ECO:0007669"/>
    <property type="project" value="TreeGrafter"/>
</dbReference>
<dbReference type="GO" id="GO:0005634">
    <property type="term" value="C:nucleus"/>
    <property type="evidence" value="ECO:0007669"/>
    <property type="project" value="TreeGrafter"/>
</dbReference>
<organism evidence="2 3">
    <name type="scientific">Acrobeloides nanus</name>
    <dbReference type="NCBI Taxonomy" id="290746"/>
    <lineage>
        <taxon>Eukaryota</taxon>
        <taxon>Metazoa</taxon>
        <taxon>Ecdysozoa</taxon>
        <taxon>Nematoda</taxon>
        <taxon>Chromadorea</taxon>
        <taxon>Rhabditida</taxon>
        <taxon>Tylenchina</taxon>
        <taxon>Cephalobomorpha</taxon>
        <taxon>Cephaloboidea</taxon>
        <taxon>Cephalobidae</taxon>
        <taxon>Acrobeloides</taxon>
    </lineage>
</organism>
<dbReference type="GO" id="GO:0044547">
    <property type="term" value="F:DNA topoisomerase binding"/>
    <property type="evidence" value="ECO:0007669"/>
    <property type="project" value="TreeGrafter"/>
</dbReference>
<proteinExistence type="predicted"/>
<protein>
    <submittedName>
        <fullName evidence="3">Mos1 transposase HTH domain-containing protein</fullName>
    </submittedName>
</protein>